<sequence>MRHPQVTIFTSTGCIHCEAVLAQLNEWGVQYVEKNISEDEAYAKEMRSYGVYGTPATYIGNKLVLGVQKRRMKELLKEQSSTGIKMYG</sequence>
<name>A0A0A5GBL4_9BACI</name>
<evidence type="ECO:0000313" key="2">
    <source>
        <dbReference type="EMBL" id="KGX90561.1"/>
    </source>
</evidence>
<dbReference type="GO" id="GO:0045454">
    <property type="term" value="P:cell redox homeostasis"/>
    <property type="evidence" value="ECO:0007669"/>
    <property type="project" value="TreeGrafter"/>
</dbReference>
<dbReference type="Proteomes" id="UP000030528">
    <property type="component" value="Unassembled WGS sequence"/>
</dbReference>
<proteinExistence type="predicted"/>
<dbReference type="InterPro" id="IPR051548">
    <property type="entry name" value="Grx-like_ET"/>
</dbReference>
<dbReference type="Pfam" id="PF00462">
    <property type="entry name" value="Glutaredoxin"/>
    <property type="match status" value="1"/>
</dbReference>
<dbReference type="PANTHER" id="PTHR34386:SF1">
    <property type="entry name" value="GLUTAREDOXIN-LIKE PROTEIN NRDH"/>
    <property type="match status" value="1"/>
</dbReference>
<organism evidence="2 3">
    <name type="scientific">Pontibacillus halophilus JSM 076056 = DSM 19796</name>
    <dbReference type="NCBI Taxonomy" id="1385510"/>
    <lineage>
        <taxon>Bacteria</taxon>
        <taxon>Bacillati</taxon>
        <taxon>Bacillota</taxon>
        <taxon>Bacilli</taxon>
        <taxon>Bacillales</taxon>
        <taxon>Bacillaceae</taxon>
        <taxon>Pontibacillus</taxon>
    </lineage>
</organism>
<keyword evidence="3" id="KW-1185">Reference proteome</keyword>
<dbReference type="EMBL" id="AVPE01000014">
    <property type="protein sequence ID" value="KGX90561.1"/>
    <property type="molecule type" value="Genomic_DNA"/>
</dbReference>
<dbReference type="AlphaFoldDB" id="A0A0A5GBL4"/>
<accession>A0A0A5GBL4</accession>
<dbReference type="InterPro" id="IPR002109">
    <property type="entry name" value="Glutaredoxin"/>
</dbReference>
<dbReference type="PANTHER" id="PTHR34386">
    <property type="entry name" value="GLUTAREDOXIN"/>
    <property type="match status" value="1"/>
</dbReference>
<reference evidence="2 3" key="1">
    <citation type="submission" date="2013-08" db="EMBL/GenBank/DDBJ databases">
        <authorList>
            <person name="Huang J."/>
            <person name="Wang G."/>
        </authorList>
    </citation>
    <scope>NUCLEOTIDE SEQUENCE [LARGE SCALE GENOMIC DNA]</scope>
    <source>
        <strain evidence="2 3">JSM 076056</strain>
    </source>
</reference>
<dbReference type="OrthoDB" id="9795531at2"/>
<dbReference type="SUPFAM" id="SSF52833">
    <property type="entry name" value="Thioredoxin-like"/>
    <property type="match status" value="1"/>
</dbReference>
<feature type="domain" description="Glutaredoxin" evidence="1">
    <location>
        <begin position="6"/>
        <end position="64"/>
    </location>
</feature>
<dbReference type="InterPro" id="IPR036249">
    <property type="entry name" value="Thioredoxin-like_sf"/>
</dbReference>
<dbReference type="CDD" id="cd02976">
    <property type="entry name" value="NrdH"/>
    <property type="match status" value="1"/>
</dbReference>
<comment type="caution">
    <text evidence="2">The sequence shown here is derived from an EMBL/GenBank/DDBJ whole genome shotgun (WGS) entry which is preliminary data.</text>
</comment>
<dbReference type="PROSITE" id="PS51354">
    <property type="entry name" value="GLUTAREDOXIN_2"/>
    <property type="match status" value="1"/>
</dbReference>
<evidence type="ECO:0000259" key="1">
    <source>
        <dbReference type="Pfam" id="PF00462"/>
    </source>
</evidence>
<dbReference type="RefSeq" id="WP_026801234.1">
    <property type="nucleotide sequence ID" value="NZ_AULI01000014.1"/>
</dbReference>
<dbReference type="Gene3D" id="3.40.30.10">
    <property type="entry name" value="Glutaredoxin"/>
    <property type="match status" value="1"/>
</dbReference>
<gene>
    <name evidence="2" type="ORF">N781_07155</name>
</gene>
<dbReference type="STRING" id="1385510.GCA_000425205_02972"/>
<evidence type="ECO:0000313" key="3">
    <source>
        <dbReference type="Proteomes" id="UP000030528"/>
    </source>
</evidence>
<dbReference type="eggNOG" id="COG0695">
    <property type="taxonomic scope" value="Bacteria"/>
</dbReference>
<protein>
    <submittedName>
        <fullName evidence="2">Glutaredoxin</fullName>
    </submittedName>
</protein>
<dbReference type="GO" id="GO:0009055">
    <property type="term" value="F:electron transfer activity"/>
    <property type="evidence" value="ECO:0007669"/>
    <property type="project" value="TreeGrafter"/>
</dbReference>